<keyword evidence="1" id="KW-1133">Transmembrane helix</keyword>
<dbReference type="AlphaFoldDB" id="A0AAJ7SF99"/>
<feature type="transmembrane region" description="Helical" evidence="1">
    <location>
        <begin position="278"/>
        <end position="297"/>
    </location>
</feature>
<evidence type="ECO:0000313" key="3">
    <source>
        <dbReference type="RefSeq" id="XP_028967434.1"/>
    </source>
</evidence>
<proteinExistence type="predicted"/>
<feature type="transmembrane region" description="Helical" evidence="1">
    <location>
        <begin position="243"/>
        <end position="266"/>
    </location>
</feature>
<dbReference type="Proteomes" id="UP000694867">
    <property type="component" value="Unplaced"/>
</dbReference>
<organism evidence="2 3">
    <name type="scientific">Galendromus occidentalis</name>
    <name type="common">western predatory mite</name>
    <dbReference type="NCBI Taxonomy" id="34638"/>
    <lineage>
        <taxon>Eukaryota</taxon>
        <taxon>Metazoa</taxon>
        <taxon>Ecdysozoa</taxon>
        <taxon>Arthropoda</taxon>
        <taxon>Chelicerata</taxon>
        <taxon>Arachnida</taxon>
        <taxon>Acari</taxon>
        <taxon>Parasitiformes</taxon>
        <taxon>Mesostigmata</taxon>
        <taxon>Gamasina</taxon>
        <taxon>Phytoseioidea</taxon>
        <taxon>Phytoseiidae</taxon>
        <taxon>Typhlodrominae</taxon>
        <taxon>Galendromus</taxon>
    </lineage>
</organism>
<name>A0AAJ7SF99_9ACAR</name>
<evidence type="ECO:0000313" key="2">
    <source>
        <dbReference type="Proteomes" id="UP000694867"/>
    </source>
</evidence>
<feature type="transmembrane region" description="Helical" evidence="1">
    <location>
        <begin position="352"/>
        <end position="372"/>
    </location>
</feature>
<protein>
    <submittedName>
        <fullName evidence="3">Uncharacterized protein LOC114828251</fullName>
    </submittedName>
</protein>
<dbReference type="GeneID" id="114828251"/>
<feature type="transmembrane region" description="Helical" evidence="1">
    <location>
        <begin position="144"/>
        <end position="162"/>
    </location>
</feature>
<feature type="transmembrane region" description="Helical" evidence="1">
    <location>
        <begin position="182"/>
        <end position="205"/>
    </location>
</feature>
<accession>A0AAJ7SF99</accession>
<sequence>MAAKNRPEWRPLLGFIENDDESEIRVEELSEFRASLNSLKAVGLILGVPGCESENCKEKVWLWCIRTLHVMLFLRWLVELWNHAAEMSGSVLWNRAVLGMLHLNSVFNSYYFNTERHIEVIKKLVDDLSKIVRKYESSPRKSSLYRHVSITVLGMFFAAFVVRLVETFYVPDFRSVAIGTQHILVGLLLYGSLYYSAIFMGVVFYQLNFIINHVTIQVKEKPMHAIKQHTMLGRFISDHVNKLFGIPILLMNVTIVFLTLDLLFTLNNQVSNEMWLSTYLHSVSGIIIMMAVIEMACRISSSSETMPDLIYDQVVTRRITSKTSIHACDLFLANFDTFSIRAWEDIRLDRKLILIFTGVIGFYAVVRAQRLANSVPLYMLTNYDGEMSFVKDQNHHSF</sequence>
<evidence type="ECO:0000256" key="1">
    <source>
        <dbReference type="SAM" id="Phobius"/>
    </source>
</evidence>
<dbReference type="KEGG" id="goe:114828251"/>
<dbReference type="RefSeq" id="XP_028967434.1">
    <property type="nucleotide sequence ID" value="XM_029111601.1"/>
</dbReference>
<keyword evidence="2" id="KW-1185">Reference proteome</keyword>
<keyword evidence="1" id="KW-0472">Membrane</keyword>
<reference evidence="3" key="1">
    <citation type="submission" date="2025-08" db="UniProtKB">
        <authorList>
            <consortium name="RefSeq"/>
        </authorList>
    </citation>
    <scope>IDENTIFICATION</scope>
</reference>
<gene>
    <name evidence="3" type="primary">LOC114828251</name>
</gene>
<keyword evidence="1" id="KW-0812">Transmembrane</keyword>